<feature type="transmembrane region" description="Helical" evidence="7">
    <location>
        <begin position="346"/>
        <end position="369"/>
    </location>
</feature>
<feature type="transmembrane region" description="Helical" evidence="7">
    <location>
        <begin position="441"/>
        <end position="462"/>
    </location>
</feature>
<dbReference type="Proteomes" id="UP000070544">
    <property type="component" value="Unassembled WGS sequence"/>
</dbReference>
<keyword evidence="4 7" id="KW-1133">Transmembrane helix</keyword>
<feature type="transmembrane region" description="Helical" evidence="7">
    <location>
        <begin position="282"/>
        <end position="303"/>
    </location>
</feature>
<feature type="domain" description="Major facilitator superfamily (MFS) profile" evidence="8">
    <location>
        <begin position="40"/>
        <end position="464"/>
    </location>
</feature>
<keyword evidence="3 7" id="KW-0812">Transmembrane</keyword>
<dbReference type="InterPro" id="IPR020846">
    <property type="entry name" value="MFS_dom"/>
</dbReference>
<dbReference type="Gene3D" id="1.20.1250.20">
    <property type="entry name" value="MFS general substrate transporter like domains"/>
    <property type="match status" value="2"/>
</dbReference>
<gene>
    <name evidence="9" type="ORF">M427DRAFT_136803</name>
</gene>
<keyword evidence="5 7" id="KW-0472">Membrane</keyword>
<evidence type="ECO:0000313" key="9">
    <source>
        <dbReference type="EMBL" id="KXS13021.1"/>
    </source>
</evidence>
<evidence type="ECO:0000256" key="7">
    <source>
        <dbReference type="SAM" id="Phobius"/>
    </source>
</evidence>
<evidence type="ECO:0000256" key="3">
    <source>
        <dbReference type="ARBA" id="ARBA00022692"/>
    </source>
</evidence>
<feature type="transmembrane region" description="Helical" evidence="7">
    <location>
        <begin position="88"/>
        <end position="106"/>
    </location>
</feature>
<organism evidence="9 10">
    <name type="scientific">Gonapodya prolifera (strain JEL478)</name>
    <name type="common">Monoblepharis prolifera</name>
    <dbReference type="NCBI Taxonomy" id="1344416"/>
    <lineage>
        <taxon>Eukaryota</taxon>
        <taxon>Fungi</taxon>
        <taxon>Fungi incertae sedis</taxon>
        <taxon>Chytridiomycota</taxon>
        <taxon>Chytridiomycota incertae sedis</taxon>
        <taxon>Monoblepharidomycetes</taxon>
        <taxon>Monoblepharidales</taxon>
        <taxon>Gonapodyaceae</taxon>
        <taxon>Gonapodya</taxon>
    </lineage>
</organism>
<dbReference type="PANTHER" id="PTHR43791">
    <property type="entry name" value="PERMEASE-RELATED"/>
    <property type="match status" value="1"/>
</dbReference>
<sequence length="484" mass="53524">MSESLTEKPSEKLHDEKSDISSRFNPKEQAQIVLKIDLHVLPWMGWLLLINYIDRTNIGNVRILKLHIYSKETGNDILTELNLTATDWQYALSVFYIGYFIAEIPSNLMLKRFGPSKWMCRIVFTWGICSFATAFAQNATGLILARFFLGLTEAGLFPGIILYFSYWYPPAEFAKRVSLLVCSMNMSGAFGGLLAYAISFLNGTGGYSGWRWIFIIEGAPAIVSGFLTFWLLPDFPHTSSWLTEHEILWAEARIQATKQGPSAHDEHFNKPEFIKAISDPHAYVWSTIFLAQAVSAVSLGFWLPSIINALGFVSTTANLLTVPPTVLAFIFSMAISWNSDRTGDRIFHMVSCQSLFILSLILFATVPATAAGNSFTYFVCFLAYCGSSGVAPMIWSWRADTSSGTTGTAVSTALMGSIGNSGGAFSSLVFRADWGPRYQRAFAICAALSTFSVLLAVAETVYQRRKAGKATVEIEKFAKLAGHR</sequence>
<accession>A0A139A885</accession>
<evidence type="ECO:0000256" key="4">
    <source>
        <dbReference type="ARBA" id="ARBA00022989"/>
    </source>
</evidence>
<dbReference type="InterPro" id="IPR011701">
    <property type="entry name" value="MFS"/>
</dbReference>
<reference evidence="9 10" key="1">
    <citation type="journal article" date="2015" name="Genome Biol. Evol.">
        <title>Phylogenomic analyses indicate that early fungi evolved digesting cell walls of algal ancestors of land plants.</title>
        <authorList>
            <person name="Chang Y."/>
            <person name="Wang S."/>
            <person name="Sekimoto S."/>
            <person name="Aerts A.L."/>
            <person name="Choi C."/>
            <person name="Clum A."/>
            <person name="LaButti K.M."/>
            <person name="Lindquist E.A."/>
            <person name="Yee Ngan C."/>
            <person name="Ohm R.A."/>
            <person name="Salamov A.A."/>
            <person name="Grigoriev I.V."/>
            <person name="Spatafora J.W."/>
            <person name="Berbee M.L."/>
        </authorList>
    </citation>
    <scope>NUCLEOTIDE SEQUENCE [LARGE SCALE GENOMIC DNA]</scope>
    <source>
        <strain evidence="9 10">JEL478</strain>
    </source>
</reference>
<feature type="region of interest" description="Disordered" evidence="6">
    <location>
        <begin position="1"/>
        <end position="20"/>
    </location>
</feature>
<evidence type="ECO:0000259" key="8">
    <source>
        <dbReference type="PROSITE" id="PS50850"/>
    </source>
</evidence>
<dbReference type="OrthoDB" id="1935484at2759"/>
<protein>
    <submittedName>
        <fullName evidence="9">MFS general substrate transporter</fullName>
    </submittedName>
</protein>
<dbReference type="AlphaFoldDB" id="A0A139A885"/>
<dbReference type="STRING" id="1344416.A0A139A885"/>
<dbReference type="Pfam" id="PF07690">
    <property type="entry name" value="MFS_1"/>
    <property type="match status" value="1"/>
</dbReference>
<evidence type="ECO:0000256" key="6">
    <source>
        <dbReference type="SAM" id="MobiDB-lite"/>
    </source>
</evidence>
<evidence type="ECO:0000256" key="5">
    <source>
        <dbReference type="ARBA" id="ARBA00023136"/>
    </source>
</evidence>
<feature type="transmembrane region" description="Helical" evidence="7">
    <location>
        <begin position="409"/>
        <end position="429"/>
    </location>
</feature>
<dbReference type="FunFam" id="1.20.1250.20:FF:000057">
    <property type="entry name" value="MFS general substrate transporter"/>
    <property type="match status" value="1"/>
</dbReference>
<feature type="transmembrane region" description="Helical" evidence="7">
    <location>
        <begin position="375"/>
        <end position="397"/>
    </location>
</feature>
<dbReference type="PROSITE" id="PS50850">
    <property type="entry name" value="MFS"/>
    <property type="match status" value="1"/>
</dbReference>
<dbReference type="InterPro" id="IPR036259">
    <property type="entry name" value="MFS_trans_sf"/>
</dbReference>
<evidence type="ECO:0000256" key="1">
    <source>
        <dbReference type="ARBA" id="ARBA00004141"/>
    </source>
</evidence>
<dbReference type="SUPFAM" id="SSF103473">
    <property type="entry name" value="MFS general substrate transporter"/>
    <property type="match status" value="1"/>
</dbReference>
<dbReference type="EMBL" id="KQ965782">
    <property type="protein sequence ID" value="KXS13021.1"/>
    <property type="molecule type" value="Genomic_DNA"/>
</dbReference>
<evidence type="ECO:0000313" key="10">
    <source>
        <dbReference type="Proteomes" id="UP000070544"/>
    </source>
</evidence>
<dbReference type="PANTHER" id="PTHR43791:SF36">
    <property type="entry name" value="TRANSPORTER, PUTATIVE (AFU_ORTHOLOGUE AFUA_6G08340)-RELATED"/>
    <property type="match status" value="1"/>
</dbReference>
<proteinExistence type="predicted"/>
<evidence type="ECO:0000256" key="2">
    <source>
        <dbReference type="ARBA" id="ARBA00022448"/>
    </source>
</evidence>
<keyword evidence="2" id="KW-0813">Transport</keyword>
<dbReference type="GO" id="GO:0022857">
    <property type="term" value="F:transmembrane transporter activity"/>
    <property type="evidence" value="ECO:0007669"/>
    <property type="project" value="InterPro"/>
</dbReference>
<keyword evidence="10" id="KW-1185">Reference proteome</keyword>
<feature type="transmembrane region" description="Helical" evidence="7">
    <location>
        <begin position="210"/>
        <end position="232"/>
    </location>
</feature>
<feature type="transmembrane region" description="Helical" evidence="7">
    <location>
        <begin position="309"/>
        <end position="334"/>
    </location>
</feature>
<comment type="subcellular location">
    <subcellularLocation>
        <location evidence="1">Membrane</location>
        <topology evidence="1">Multi-pass membrane protein</topology>
    </subcellularLocation>
</comment>
<feature type="transmembrane region" description="Helical" evidence="7">
    <location>
        <begin position="143"/>
        <end position="165"/>
    </location>
</feature>
<name>A0A139A885_GONPJ</name>
<feature type="transmembrane region" description="Helical" evidence="7">
    <location>
        <begin position="177"/>
        <end position="198"/>
    </location>
</feature>
<dbReference type="GO" id="GO:0016020">
    <property type="term" value="C:membrane"/>
    <property type="evidence" value="ECO:0007669"/>
    <property type="project" value="UniProtKB-SubCell"/>
</dbReference>